<name>A0A0H1BB50_9EURO</name>
<feature type="compositionally biased region" description="Polar residues" evidence="1">
    <location>
        <begin position="92"/>
        <end position="104"/>
    </location>
</feature>
<feature type="region of interest" description="Disordered" evidence="1">
    <location>
        <begin position="189"/>
        <end position="213"/>
    </location>
</feature>
<feature type="compositionally biased region" description="Basic and acidic residues" evidence="1">
    <location>
        <begin position="10"/>
        <end position="22"/>
    </location>
</feature>
<feature type="compositionally biased region" description="Low complexity" evidence="1">
    <location>
        <begin position="116"/>
        <end position="153"/>
    </location>
</feature>
<feature type="compositionally biased region" description="Low complexity" evidence="1">
    <location>
        <begin position="69"/>
        <end position="91"/>
    </location>
</feature>
<comment type="caution">
    <text evidence="2">The sequence shown here is derived from an EMBL/GenBank/DDBJ whole genome shotgun (WGS) entry which is preliminary data.</text>
</comment>
<sequence length="251" mass="24839">MAADTMDSVKPAHPENNTEKDTATTTEGTDNTGAAPIPESTSTLAETDTSANTNTNTDTDRASQQMQTPAAASPSGSASASAPAPKAATPSLDQQPQPQGNSAADRTMAAGDPSRTVASSTATTTGAPTAPITTAPITTTAPSTVASPAIPTAIRPRPSQTFATERDTPRDSHRVSFSSLYSLGSTIYSATGDRVPSTGTSSVAGSIKGGMEGTVVRNSSGLLSLGNGMETAAAGDSTIPPTTASSPGPGA</sequence>
<organism evidence="2 3">
    <name type="scientific">Blastomyces silverae</name>
    <dbReference type="NCBI Taxonomy" id="2060906"/>
    <lineage>
        <taxon>Eukaryota</taxon>
        <taxon>Fungi</taxon>
        <taxon>Dikarya</taxon>
        <taxon>Ascomycota</taxon>
        <taxon>Pezizomycotina</taxon>
        <taxon>Eurotiomycetes</taxon>
        <taxon>Eurotiomycetidae</taxon>
        <taxon>Onygenales</taxon>
        <taxon>Ajellomycetaceae</taxon>
        <taxon>Blastomyces</taxon>
    </lineage>
</organism>
<feature type="non-terminal residue" evidence="2">
    <location>
        <position position="251"/>
    </location>
</feature>
<feature type="region of interest" description="Disordered" evidence="1">
    <location>
        <begin position="1"/>
        <end position="174"/>
    </location>
</feature>
<dbReference type="STRING" id="2060906.A0A0H1BB50"/>
<keyword evidence="3" id="KW-1185">Reference proteome</keyword>
<accession>A0A0H1BB50</accession>
<evidence type="ECO:0000313" key="2">
    <source>
        <dbReference type="EMBL" id="KLJ08605.1"/>
    </source>
</evidence>
<feature type="compositionally biased region" description="Low complexity" evidence="1">
    <location>
        <begin position="23"/>
        <end position="35"/>
    </location>
</feature>
<dbReference type="Proteomes" id="UP000053573">
    <property type="component" value="Unassembled WGS sequence"/>
</dbReference>
<feature type="compositionally biased region" description="Polar residues" evidence="1">
    <location>
        <begin position="239"/>
        <end position="251"/>
    </location>
</feature>
<dbReference type="EMBL" id="LDEV01002563">
    <property type="protein sequence ID" value="KLJ08605.1"/>
    <property type="molecule type" value="Genomic_DNA"/>
</dbReference>
<feature type="region of interest" description="Disordered" evidence="1">
    <location>
        <begin position="227"/>
        <end position="251"/>
    </location>
</feature>
<evidence type="ECO:0000256" key="1">
    <source>
        <dbReference type="SAM" id="MobiDB-lite"/>
    </source>
</evidence>
<gene>
    <name evidence="2" type="ORF">EMPG_15961</name>
</gene>
<protein>
    <submittedName>
        <fullName evidence="2">Uncharacterized protein</fullName>
    </submittedName>
</protein>
<reference evidence="3" key="1">
    <citation type="journal article" date="2015" name="PLoS Genet.">
        <title>The dynamic genome and transcriptome of the human fungal pathogen Blastomyces and close relative Emmonsia.</title>
        <authorList>
            <person name="Munoz J.F."/>
            <person name="Gauthier G.M."/>
            <person name="Desjardins C.A."/>
            <person name="Gallo J.E."/>
            <person name="Holder J."/>
            <person name="Sullivan T.D."/>
            <person name="Marty A.J."/>
            <person name="Carmen J.C."/>
            <person name="Chen Z."/>
            <person name="Ding L."/>
            <person name="Gujja S."/>
            <person name="Magrini V."/>
            <person name="Misas E."/>
            <person name="Mitreva M."/>
            <person name="Priest M."/>
            <person name="Saif S."/>
            <person name="Whiston E.A."/>
            <person name="Young S."/>
            <person name="Zeng Q."/>
            <person name="Goldman W.E."/>
            <person name="Mardis E.R."/>
            <person name="Taylor J.W."/>
            <person name="McEwen J.G."/>
            <person name="Clay O.K."/>
            <person name="Klein B.S."/>
            <person name="Cuomo C.A."/>
        </authorList>
    </citation>
    <scope>NUCLEOTIDE SEQUENCE [LARGE SCALE GENOMIC DNA]</scope>
    <source>
        <strain evidence="3">UAMH 139</strain>
    </source>
</reference>
<feature type="compositionally biased region" description="Low complexity" evidence="1">
    <location>
        <begin position="47"/>
        <end position="57"/>
    </location>
</feature>
<feature type="compositionally biased region" description="Basic and acidic residues" evidence="1">
    <location>
        <begin position="164"/>
        <end position="174"/>
    </location>
</feature>
<evidence type="ECO:0000313" key="3">
    <source>
        <dbReference type="Proteomes" id="UP000053573"/>
    </source>
</evidence>
<dbReference type="AlphaFoldDB" id="A0A0H1BB50"/>
<proteinExistence type="predicted"/>